<feature type="chain" id="PRO_5046839136" evidence="7">
    <location>
        <begin position="34"/>
        <end position="4049"/>
    </location>
</feature>
<dbReference type="SUPFAM" id="SSF51126">
    <property type="entry name" value="Pectin lyase-like"/>
    <property type="match status" value="1"/>
</dbReference>
<dbReference type="InterPro" id="IPR011050">
    <property type="entry name" value="Pectin_lyase_fold/virulence"/>
</dbReference>
<evidence type="ECO:0000256" key="2">
    <source>
        <dbReference type="ARBA" id="ARBA00022656"/>
    </source>
</evidence>
<evidence type="ECO:0000256" key="5">
    <source>
        <dbReference type="ARBA" id="ARBA00024043"/>
    </source>
</evidence>
<evidence type="ECO:0000313" key="10">
    <source>
        <dbReference type="Proteomes" id="UP000254849"/>
    </source>
</evidence>
<dbReference type="InterPro" id="IPR025157">
    <property type="entry name" value="Hemagglutinin_rpt"/>
</dbReference>
<evidence type="ECO:0000256" key="6">
    <source>
        <dbReference type="SAM" id="MobiDB-lite"/>
    </source>
</evidence>
<feature type="compositionally biased region" description="Polar residues" evidence="6">
    <location>
        <begin position="3889"/>
        <end position="3898"/>
    </location>
</feature>
<evidence type="ECO:0000259" key="8">
    <source>
        <dbReference type="SMART" id="SM00912"/>
    </source>
</evidence>
<comment type="caution">
    <text evidence="9">The sequence shown here is derived from an EMBL/GenBank/DDBJ whole genome shotgun (WGS) entry which is preliminary data.</text>
</comment>
<dbReference type="InterPro" id="IPR006914">
    <property type="entry name" value="VENN_dom"/>
</dbReference>
<dbReference type="InterPro" id="IPR008638">
    <property type="entry name" value="FhaB/CdiA-like_TPS"/>
</dbReference>
<protein>
    <submittedName>
        <fullName evidence="9">Filamentous hemagglutinin</fullName>
    </submittedName>
</protein>
<feature type="region of interest" description="Disordered" evidence="6">
    <location>
        <begin position="2807"/>
        <end position="2826"/>
    </location>
</feature>
<keyword evidence="3" id="KW-1266">Target cell cytoplasm</keyword>
<keyword evidence="7" id="KW-0732">Signal</keyword>
<dbReference type="NCBIfam" id="TIGR01731">
    <property type="entry name" value="fil_hemag_20aa"/>
    <property type="match status" value="30"/>
</dbReference>
<keyword evidence="10" id="KW-1185">Reference proteome</keyword>
<dbReference type="Proteomes" id="UP000254849">
    <property type="component" value="Unassembled WGS sequence"/>
</dbReference>
<dbReference type="InterPro" id="IPR012334">
    <property type="entry name" value="Pectin_lyas_fold"/>
</dbReference>
<dbReference type="Gene3D" id="2.160.20.10">
    <property type="entry name" value="Single-stranded right-handed beta-helix, Pectin lyase-like"/>
    <property type="match status" value="1"/>
</dbReference>
<sequence length="4049" mass="413115">MDTRQPPVRFSARLLSYLIISLLVWQPVAPAFAAAMTPTGPTAMDKAGNGVPVVNIARPNAAGISHNQFKDYNVGQEGVILNNATGQLNKTQLGGLIQNNPNLKAGQEARGIINEVTGGSRSQLNGYTEVAGKAANVMVANPYGITCNGCGFINTPNVTLTTGKPVLDAAGNLSALEVTRGTITVEGKGLDARQSDALSIISRATEVNAAIHARDLNVTAGANRVHADGSRTALAGEGSVPVVAVDTGALGGMYANRIRLVSGDKGVGVNLGNLNARQGDITLDASGKLTVKNSLASGNLTAKGDNVTLTGEHKTGGTLAVSSRGNVALDHAALASDGAMTLSADGTLSASASTLTSGQSQALNGKTVTLDNTSRLDAKRDVTLTGGALTSQAQISAGGNAQIAGDSLTNSGQIAATGRLDTRTTRLTNRGTLQGNGVTVDSDAVTNSGTLQSASALMLKGKTLDQQGTVSARGDAALNLTDSLRNGTNGKILTDGTLAATTGELEQNGTLSGRKRLDIQAQQVTSGKGALTTSQGDIRIDAAGKADLNGQTIAAGNLTLTGDAVTTQQDAQLQSGGNLAITAHDATLDGTQAAKGALNVTAQRLRHGGKSDSAATTFLGDESLNNSGTLTGDTLTLRGKQIANRGLLKGNRALELSADRLDNLAGGTLYSPASLNLAIPTLINQGQITTDGDLTLHGAQLTNGGLLQAHRSLDMAYESFDNLSGGTLYSARDLHLAVPALSNQGLISTDGNLSLRGQSLVNSGEINGVNLSGDMASLNNTGRLLADNALTLNTGTLSSDGSLAAERVTIAADQLQNQGLVQGNRALNVTAGDTDNQGALRTGGTLALDGGTLTNGGELSATALLLTLAKHADNRGKLVATDALRLTAPAFTNTGTLASATLDLSSDDVTNSGTLQATGDVHAHAKQFDNQQGGVVLAGGALALNQNTLSNAGLLQGDTLAVAAQAWRNEGNALGQNGVTAQIDNTLINQGNVLSQQALDIRAGNTDNRGALMAKVLALHGDLQNSGLLQGSDALNWDGATLTNAAGGKLTGGNTLALNGTTLDNQGQMQGRAVSLTGDTLRNVGTLQATDRLNATLSQTLENNGALLSQNQAEVSAAQLTNDGTLAARALTVQAPDITNRGTLAGNDSLSLTTRNLYNGAHGQLATGGGLTLDLDRLENQGQLSVNDGLTLRGNTLINGGDLNAAALDATLSGALDNAGRLVADGRAQLSAGTVTNSGTLAADDVMLNAGTLRNGGLIQGAHSAGAAAQTLTNDASGTWLSGGALTLNGNQLTNAGQMQGDTLALTAGSLDNRGVMNGIQGLTGTVQGALTNDGQMVSRGDAALNADSLTGSGRIVADTLTLQANRLTNNGLWQGTKGLTATGDTLTTGANARTLSGGDLSLNAGTLNTGGTLQGQQVNADADNWTHGGTLISLGNLGAQTRGTLTNNGSLLSQGPATVTANELANNGSLLSQGALTLDGQRLTNRGALQGDTLTAYQNQINNQGTVTGVQGLTLTARPQPRMARMLLAAPPRELINGTNGALLTGGTLRIDSGAVTNAGRWQGQNILLNAQRLDHSGAIQSADGLNITLSGNLNSQAGSKITALGAATLNALAMTNQGEWAAKNLTLAGNSLRNEGAITGVNGLTATVNNDLTQTSSGKLLTGGALTMGAGAVNNQGAVQGGTLDVTTGGLTNSGRLQGDNGVTLTARGSLTNNAGGQVISRQGLGVTTPVLVNNGLMQGGGATRVEATTSARNDGKLLSGGQLTLTTPQFTGAGWLQATNLILNAANATNNGTWLADQGTLTGTTFTNQGTTQGGALTVNYGTLNNNGTMLGNNQLTVNASQVNQQAAGKLFSGGDLWIGSAGLDAAGQLVALGNLTLKLTNAFTNKNALAAGKTLTVTSNYAIDNRGVLQGQAVNVSAGGALTNNGQITTGSGASTLGGSSVALNDAGTLQGGGDVAIASRGNITVDGFTGTRGSLTLTAPGSIINTALLYAASNLALYANSITNQRGDILAGNSLWMQKDAAGNANAEVVNTSGNIETQNGDITIKTGHLLNQRDGLSVKESVINGSSINGLGKGTLTVDYTELPSGTYGYTVYTTYEESSSCGGKDGGCSVWNESHYSYVPFAEYTTQKFLINQKKVDVVSTGSASVISSGGNLIISAGSFENQASNLLASKDIRLQGNHLNNHSVQAGTTSEYFVYQYESDGNNSLQVSPIPVGGLSNKNTKFTEHNRDVKFKLTGKTTETENGELYRAVIQAGGNVTANFADNISNTSTTANAGKVSNTINTPSLNTLSHQSIGGSVQKQGLAGGAAVAVNSPEWKDQLQGALQQINGGGALENSGGGSALANFSATKAGKANLGNASGLASAGVTAASAATITGGALANTQSKPVDTSAYPLPSGNNSFFVVSDNPKSPYLINVNPKLDGLGELDPALFGDLNKLLGVQPGAAPRETHTSFTDEKQFLGSSYMLGRLNLNPEYDYRFLGDAAFDTRYVSNTLLNQTGNRYLNGVGSDLQQMQYLMDSAAAQQKSLGLQFGVALTRDQIASLDKSILWWESATVNGETVMIPKLYLSPKDVTVNNGSVIAGNNVSLKGGDITNSGSTLLARQDLKLDSQNSISNLNDGLMKAGGGLSLSAIGDINNISSAISGKTVALESTGGSINNITLAEQTSIDARNKHSSVMLKDTTLGSTATISAQDSLALQAGKNITLTGANLTSGGDLLINAWGDIALNANQVNDAYGQSGFRNNTNTSRSSVTYQGSSISAGGNLGIKAGDNLSVAAGDIKAGGNAALAAGGDLTLDALQTSKNSRNGKRETHSTGLDRTTVSAGDNLTLSAGRDINAHAAALAAEKNIGVQAGRDVNLDAEATTSGDSYRSKKKTTINESVRQQGTELASGGNTVIVAGRDMNADAAQATAKGDIGVMAGRDINLATATESDYHYKEETKTKKGFLKKTTTHTVSEQSATREAGTLLSGDNVTLKAGEDLLVKGSAVAGDGNVALSAGKNVEIAAATNTDSNWQLKEKKKSGLMGSGGIGFTIGSSKTRHELKEKGTTQSQSVSTVGSTGGNVSITAGEQARVSGADLVAEKNLTLTGDSVVIEPGHDKRTSDQKFEQKSSGLTVALTGAVVDAVNNAVTAAKDATKQSDSRLAALQATKSVLSGYQAVQGKEMADTTGEPNAGIRVSVSLTTQKSKSEQHQVSDQVTGSTLNAGNNLSINATGKNHGANSGDIVVAGSSMKAGGDASLNAARDILLTAAANTQKTTGSNSSSGGGVGVSVGVGQGSAGLSVFANVNAAKGKEKGDGTDWTETTLDSGGKVSLHSGQDASLTGVQVNGNQVKADIGRNLTITSLQDSNHYDSKQSSVSAGGSFTFGTMTGSGYVNFSQDKMHSTFNSVAEQSGIFAGKGGFDVTVGSHTQLNGGAIGSTATADKNSLDTGTLGYSNLTNKADYKVSHSGGGFSSSASFGAQAALSAASTLMSGMSGSGHAQGTTQAAVSEGTITVRDKANSQDASGLQRDVTQANDAISPIFNKEKEQNRLQAVQMVSDIGNQVADIVRTQSDLDGLKAAIAKTGTSLQGLPEKERLAKLAALRDTDVYKKVTENTGTGSDVQRAITAATAAVSGLAGGNLNAALAGGAAPYIANEIGKNITDQNTTAGIMAHAVVNAVLAKVQGQNALIGASGAVVGEAMGILIAKEVYKKAPSQLNDTEKQTVAALSTLASGLAGALAGNSTEATATAAKAGQTTVENNALKRKDATEFFKQLHECNDDNCRKKLIKKYAEISKEQEASVANCKGAECREKIKEMQDITSDYAERSEELMNAWHEGRHLTDAEFQELMYLRSTGANLQRITLMAVRNGGSARDLLDAMADAAGSDLVGGSKRGAPKATSGKENQTSSKNTHQEESPQRESNSGEGKPGKSDNSDTQKTVSMVEKQAGNNNINPATDRISTEHTVVSSGKAPKTSTPNSVYEVSRADGTKSITYYDDRGNMFSREDYGQQRTHGTLGYDSNGKVPPHEHKVEYNSNGQPIGKYYRELDLNGKAIGKWISEK</sequence>
<evidence type="ECO:0000256" key="1">
    <source>
        <dbReference type="ARBA" id="ARBA00004219"/>
    </source>
</evidence>
<comment type="subcellular location">
    <subcellularLocation>
        <location evidence="1">Target cell</location>
        <location evidence="1">Target cell cytoplasm</location>
    </subcellularLocation>
</comment>
<keyword evidence="4" id="KW-0843">Virulence</keyword>
<dbReference type="RefSeq" id="WP_081639399.1">
    <property type="nucleotide sequence ID" value="NZ_AJKW01000028.1"/>
</dbReference>
<feature type="region of interest" description="Disordered" evidence="6">
    <location>
        <begin position="3873"/>
        <end position="3968"/>
    </location>
</feature>
<name>A0ABY1W7Q4_9ENTR</name>
<proteinExistence type="inferred from homology"/>
<accession>A0ABY1W7Q4</accession>
<dbReference type="NCBIfam" id="TIGR01901">
    <property type="entry name" value="adhes_NPXG"/>
    <property type="match status" value="1"/>
</dbReference>
<comment type="similarity">
    <text evidence="5">In the N-terminal section; belongs to the CdiA toxin family.</text>
</comment>
<feature type="compositionally biased region" description="Polar residues" evidence="6">
    <location>
        <begin position="3950"/>
        <end position="3968"/>
    </location>
</feature>
<evidence type="ECO:0000256" key="4">
    <source>
        <dbReference type="ARBA" id="ARBA00023026"/>
    </source>
</evidence>
<dbReference type="EMBL" id="UFYH01000002">
    <property type="protein sequence ID" value="STE84771.1"/>
    <property type="molecule type" value="Genomic_DNA"/>
</dbReference>
<evidence type="ECO:0000256" key="7">
    <source>
        <dbReference type="SAM" id="SignalP"/>
    </source>
</evidence>
<gene>
    <name evidence="9" type="primary">fhaB</name>
    <name evidence="9" type="ORF">NCTC9529_04129</name>
</gene>
<feature type="signal peptide" evidence="7">
    <location>
        <begin position="1"/>
        <end position="33"/>
    </location>
</feature>
<dbReference type="SMART" id="SM00912">
    <property type="entry name" value="Haemagg_act"/>
    <property type="match status" value="1"/>
</dbReference>
<organism evidence="9 10">
    <name type="scientific">Cronobacter universalis NCTC 9529</name>
    <dbReference type="NCBI Taxonomy" id="1074000"/>
    <lineage>
        <taxon>Bacteria</taxon>
        <taxon>Pseudomonadati</taxon>
        <taxon>Pseudomonadota</taxon>
        <taxon>Gammaproteobacteria</taxon>
        <taxon>Enterobacterales</taxon>
        <taxon>Enterobacteriaceae</taxon>
        <taxon>Cronobacter</taxon>
    </lineage>
</organism>
<keyword evidence="2" id="KW-0800">Toxin</keyword>
<evidence type="ECO:0000313" key="9">
    <source>
        <dbReference type="EMBL" id="STE84771.1"/>
    </source>
</evidence>
<dbReference type="InterPro" id="IPR010069">
    <property type="entry name" value="CdiA_FHA1_rpt"/>
</dbReference>
<reference evidence="9 10" key="1">
    <citation type="submission" date="2018-06" db="EMBL/GenBank/DDBJ databases">
        <authorList>
            <consortium name="Pathogen Informatics"/>
            <person name="Doyle S."/>
        </authorList>
    </citation>
    <scope>NUCLEOTIDE SEQUENCE [LARGE SCALE GENOMIC DNA]</scope>
    <source>
        <strain evidence="10">NCTC 9529</strain>
    </source>
</reference>
<evidence type="ECO:0000256" key="3">
    <source>
        <dbReference type="ARBA" id="ARBA00022913"/>
    </source>
</evidence>
<feature type="domain" description="Filamentous haemagglutinin FhaB/tRNA nuclease CdiA-like TPS" evidence="8">
    <location>
        <begin position="48"/>
        <end position="170"/>
    </location>
</feature>
<dbReference type="Pfam" id="PF04829">
    <property type="entry name" value="PT-VENN"/>
    <property type="match status" value="1"/>
</dbReference>
<dbReference type="Pfam" id="PF13332">
    <property type="entry name" value="Fil_haemagg_2"/>
    <property type="match status" value="4"/>
</dbReference>
<dbReference type="Pfam" id="PF05860">
    <property type="entry name" value="TPS"/>
    <property type="match status" value="1"/>
</dbReference>